<dbReference type="OrthoDB" id="275583at2759"/>
<evidence type="ECO:0000313" key="2">
    <source>
        <dbReference type="Proteomes" id="UP001152798"/>
    </source>
</evidence>
<gene>
    <name evidence="1" type="ORF">NEZAVI_LOCUS9880</name>
</gene>
<name>A0A9P0HES8_NEZVI</name>
<protein>
    <submittedName>
        <fullName evidence="1">Uncharacterized protein</fullName>
    </submittedName>
</protein>
<evidence type="ECO:0000313" key="1">
    <source>
        <dbReference type="EMBL" id="CAH1400696.1"/>
    </source>
</evidence>
<proteinExistence type="predicted"/>
<organism evidence="1 2">
    <name type="scientific">Nezara viridula</name>
    <name type="common">Southern green stink bug</name>
    <name type="synonym">Cimex viridulus</name>
    <dbReference type="NCBI Taxonomy" id="85310"/>
    <lineage>
        <taxon>Eukaryota</taxon>
        <taxon>Metazoa</taxon>
        <taxon>Ecdysozoa</taxon>
        <taxon>Arthropoda</taxon>
        <taxon>Hexapoda</taxon>
        <taxon>Insecta</taxon>
        <taxon>Pterygota</taxon>
        <taxon>Neoptera</taxon>
        <taxon>Paraneoptera</taxon>
        <taxon>Hemiptera</taxon>
        <taxon>Heteroptera</taxon>
        <taxon>Panheteroptera</taxon>
        <taxon>Pentatomomorpha</taxon>
        <taxon>Pentatomoidea</taxon>
        <taxon>Pentatomidae</taxon>
        <taxon>Pentatominae</taxon>
        <taxon>Nezara</taxon>
    </lineage>
</organism>
<reference evidence="1" key="1">
    <citation type="submission" date="2022-01" db="EMBL/GenBank/DDBJ databases">
        <authorList>
            <person name="King R."/>
        </authorList>
    </citation>
    <scope>NUCLEOTIDE SEQUENCE</scope>
</reference>
<accession>A0A9P0HES8</accession>
<dbReference type="Proteomes" id="UP001152798">
    <property type="component" value="Chromosome 4"/>
</dbReference>
<dbReference type="EMBL" id="OV725080">
    <property type="protein sequence ID" value="CAH1400696.1"/>
    <property type="molecule type" value="Genomic_DNA"/>
</dbReference>
<dbReference type="AlphaFoldDB" id="A0A9P0HES8"/>
<sequence>MQSSHLRFGLPLGRLPFGTANINLLGILSLLSPTTLQAHLIRRDEITSIILPGYISRNSALCNRLNSPVNSSFFGPNILRNTLFSKTIRRCSSLNVSGQVSHP</sequence>
<keyword evidence="2" id="KW-1185">Reference proteome</keyword>